<dbReference type="InterPro" id="IPR001610">
    <property type="entry name" value="PAC"/>
</dbReference>
<dbReference type="SUPFAM" id="SSF141868">
    <property type="entry name" value="EAL domain-like"/>
    <property type="match status" value="1"/>
</dbReference>
<keyword evidence="10" id="KW-1185">Reference proteome</keyword>
<name>A0A4R1GLY1_9GAMM</name>
<protein>
    <recommendedName>
        <fullName evidence="1">cyclic-guanylate-specific phosphodiesterase</fullName>
        <ecNumber evidence="1">3.1.4.52</ecNumber>
    </recommendedName>
</protein>
<evidence type="ECO:0000259" key="6">
    <source>
        <dbReference type="PROSITE" id="PS50883"/>
    </source>
</evidence>
<comment type="caution">
    <text evidence="9">The sequence shown here is derived from an EMBL/GenBank/DDBJ whole genome shotgun (WGS) entry which is preliminary data.</text>
</comment>
<dbReference type="PROSITE" id="PS50883">
    <property type="entry name" value="EAL"/>
    <property type="match status" value="1"/>
</dbReference>
<dbReference type="EMBL" id="SMFU01000007">
    <property type="protein sequence ID" value="TCK09574.1"/>
    <property type="molecule type" value="Genomic_DNA"/>
</dbReference>
<evidence type="ECO:0000313" key="10">
    <source>
        <dbReference type="Proteomes" id="UP000294546"/>
    </source>
</evidence>
<dbReference type="NCBIfam" id="TIGR00254">
    <property type="entry name" value="GGDEF"/>
    <property type="match status" value="1"/>
</dbReference>
<dbReference type="PROSITE" id="PS50112">
    <property type="entry name" value="PAS"/>
    <property type="match status" value="1"/>
</dbReference>
<evidence type="ECO:0000259" key="7">
    <source>
        <dbReference type="PROSITE" id="PS50887"/>
    </source>
</evidence>
<proteinExistence type="predicted"/>
<evidence type="ECO:0000256" key="2">
    <source>
        <dbReference type="ARBA" id="ARBA00022636"/>
    </source>
</evidence>
<dbReference type="Gene3D" id="3.30.450.20">
    <property type="entry name" value="PAS domain"/>
    <property type="match status" value="1"/>
</dbReference>
<dbReference type="PANTHER" id="PTHR44757:SF2">
    <property type="entry name" value="BIOFILM ARCHITECTURE MAINTENANCE PROTEIN MBAA"/>
    <property type="match status" value="1"/>
</dbReference>
<dbReference type="GO" id="GO:0071111">
    <property type="term" value="F:cyclic-guanylate-specific phosphodiesterase activity"/>
    <property type="evidence" value="ECO:0007669"/>
    <property type="project" value="UniProtKB-EC"/>
</dbReference>
<dbReference type="EC" id="3.1.4.52" evidence="1"/>
<dbReference type="Pfam" id="PF00563">
    <property type="entry name" value="EAL"/>
    <property type="match status" value="1"/>
</dbReference>
<dbReference type="SMART" id="SM00052">
    <property type="entry name" value="EAL"/>
    <property type="match status" value="1"/>
</dbReference>
<dbReference type="Pfam" id="PF00571">
    <property type="entry name" value="CBS"/>
    <property type="match status" value="3"/>
</dbReference>
<dbReference type="PANTHER" id="PTHR44757">
    <property type="entry name" value="DIGUANYLATE CYCLASE DGCP"/>
    <property type="match status" value="1"/>
</dbReference>
<dbReference type="InterPro" id="IPR001633">
    <property type="entry name" value="EAL_dom"/>
</dbReference>
<feature type="domain" description="PAS" evidence="4">
    <location>
        <begin position="295"/>
        <end position="341"/>
    </location>
</feature>
<dbReference type="AlphaFoldDB" id="A0A4R1GLY1"/>
<dbReference type="Pfam" id="PF13426">
    <property type="entry name" value="PAS_9"/>
    <property type="match status" value="1"/>
</dbReference>
<dbReference type="SMART" id="SM00267">
    <property type="entry name" value="GGDEF"/>
    <property type="match status" value="1"/>
</dbReference>
<dbReference type="InterPro" id="IPR046342">
    <property type="entry name" value="CBS_dom_sf"/>
</dbReference>
<dbReference type="SMART" id="SM00116">
    <property type="entry name" value="CBS"/>
    <property type="match status" value="4"/>
</dbReference>
<dbReference type="CDD" id="cd01949">
    <property type="entry name" value="GGDEF"/>
    <property type="match status" value="1"/>
</dbReference>
<dbReference type="Proteomes" id="UP000294546">
    <property type="component" value="Unassembled WGS sequence"/>
</dbReference>
<dbReference type="SUPFAM" id="SSF55785">
    <property type="entry name" value="PYP-like sensor domain (PAS domain)"/>
    <property type="match status" value="1"/>
</dbReference>
<dbReference type="FunFam" id="3.20.20.450:FF:000001">
    <property type="entry name" value="Cyclic di-GMP phosphodiesterase yahA"/>
    <property type="match status" value="1"/>
</dbReference>
<dbReference type="SUPFAM" id="SSF55073">
    <property type="entry name" value="Nucleotide cyclase"/>
    <property type="match status" value="1"/>
</dbReference>
<feature type="domain" description="EAL" evidence="6">
    <location>
        <begin position="593"/>
        <end position="846"/>
    </location>
</feature>
<gene>
    <name evidence="9" type="ORF">CLV83_1684</name>
</gene>
<dbReference type="InterPro" id="IPR029787">
    <property type="entry name" value="Nucleotide_cyclase"/>
</dbReference>
<evidence type="ECO:0000259" key="8">
    <source>
        <dbReference type="PROSITE" id="PS51371"/>
    </source>
</evidence>
<evidence type="ECO:0000256" key="1">
    <source>
        <dbReference type="ARBA" id="ARBA00012282"/>
    </source>
</evidence>
<dbReference type="Gene3D" id="3.30.70.270">
    <property type="match status" value="1"/>
</dbReference>
<reference evidence="9 10" key="1">
    <citation type="submission" date="2019-03" db="EMBL/GenBank/DDBJ databases">
        <title>Genomic Encyclopedia of Archaeal and Bacterial Type Strains, Phase II (KMG-II): from individual species to whole genera.</title>
        <authorList>
            <person name="Goeker M."/>
        </authorList>
    </citation>
    <scope>NUCLEOTIDE SEQUENCE [LARGE SCALE GENOMIC DNA]</scope>
    <source>
        <strain evidence="9 10">DSM 27697</strain>
    </source>
</reference>
<dbReference type="SMART" id="SM00086">
    <property type="entry name" value="PAC"/>
    <property type="match status" value="1"/>
</dbReference>
<feature type="domain" description="GGDEF" evidence="7">
    <location>
        <begin position="452"/>
        <end position="584"/>
    </location>
</feature>
<dbReference type="InterPro" id="IPR000014">
    <property type="entry name" value="PAS"/>
</dbReference>
<dbReference type="Pfam" id="PF00990">
    <property type="entry name" value="GGDEF"/>
    <property type="match status" value="1"/>
</dbReference>
<evidence type="ECO:0000256" key="3">
    <source>
        <dbReference type="PROSITE-ProRule" id="PRU00703"/>
    </source>
</evidence>
<dbReference type="SUPFAM" id="SSF54631">
    <property type="entry name" value="CBS-domain pair"/>
    <property type="match status" value="2"/>
</dbReference>
<evidence type="ECO:0000259" key="4">
    <source>
        <dbReference type="PROSITE" id="PS50112"/>
    </source>
</evidence>
<dbReference type="PROSITE" id="PS51371">
    <property type="entry name" value="CBS"/>
    <property type="match status" value="3"/>
</dbReference>
<dbReference type="InterPro" id="IPR043128">
    <property type="entry name" value="Rev_trsase/Diguanyl_cyclase"/>
</dbReference>
<feature type="domain" description="CBS" evidence="8">
    <location>
        <begin position="93"/>
        <end position="149"/>
    </location>
</feature>
<feature type="domain" description="CBS" evidence="8">
    <location>
        <begin position="29"/>
        <end position="84"/>
    </location>
</feature>
<evidence type="ECO:0000259" key="5">
    <source>
        <dbReference type="PROSITE" id="PS50113"/>
    </source>
</evidence>
<dbReference type="InterPro" id="IPR035965">
    <property type="entry name" value="PAS-like_dom_sf"/>
</dbReference>
<dbReference type="CDD" id="cd01948">
    <property type="entry name" value="EAL"/>
    <property type="match status" value="1"/>
</dbReference>
<feature type="domain" description="CBS" evidence="8">
    <location>
        <begin position="220"/>
        <end position="277"/>
    </location>
</feature>
<dbReference type="InterPro" id="IPR000160">
    <property type="entry name" value="GGDEF_dom"/>
</dbReference>
<dbReference type="PROSITE" id="PS50887">
    <property type="entry name" value="GGDEF"/>
    <property type="match status" value="1"/>
</dbReference>
<keyword evidence="2" id="KW-0973">c-di-GMP</keyword>
<dbReference type="PROSITE" id="PS50113">
    <property type="entry name" value="PAC"/>
    <property type="match status" value="1"/>
</dbReference>
<keyword evidence="3" id="KW-0129">CBS domain</keyword>
<dbReference type="InterPro" id="IPR035919">
    <property type="entry name" value="EAL_sf"/>
</dbReference>
<evidence type="ECO:0000313" key="9">
    <source>
        <dbReference type="EMBL" id="TCK09574.1"/>
    </source>
</evidence>
<accession>A0A4R1GLY1</accession>
<dbReference type="Gene3D" id="3.10.580.10">
    <property type="entry name" value="CBS-domain"/>
    <property type="match status" value="2"/>
</dbReference>
<dbReference type="InterPro" id="IPR052155">
    <property type="entry name" value="Biofilm_reg_signaling"/>
</dbReference>
<dbReference type="InterPro" id="IPR000644">
    <property type="entry name" value="CBS_dom"/>
</dbReference>
<sequence>MPFTPQSDLAVSMNTEVKFSHERAVSRICQTDVVCCSPEESLDSALKSMSHRRIGSVLVCNGNKPVGILTRRQAMSCCVRGTDPANVSLDEVMSGQLLLVKADDSIDEVGVEMMTRRLQHAVVTDDNGGLLGIVSESDIVNSQGIEHDLFLRSVVDIAPVRSLFLDDKLYMRDAIQRIRAEEKSAAVVRSGGRQYIITETDIIGLLASGAALDRPLCEFALSELVTIDESISLFIARKIFRRHGFRHLGLTDTQGRVTRVLSYSDILRSVERDYVARLRELLANRNHALQQSQHNLRLIERVINASMEGVVVTDSNGAIQSVNPAFSAITGYEAHEVIGRNPNILSSGRHDRQFYQDMWAKLKRDGEWQGEIWNRTRSGTVFPEWLSITAISDDKGQVTQYAAIFHDLTETKRSEDKIRRMAQFDDLTRLANRKLFSDRLGMALHYAQENTKRIAVLAVDLDMFKRVNDRFGHDAGDDVIRTLAKRIEGTLGSGDTAARPAGDEFSLILSDVSEESLTCRVEHLARVISTPVLVGSSELRITASIGVAIYPTDGESVEELLRAADAAMHNSKDLGRNSWSYFSSEMHQRRQSRYLIGAHLQQALPNSEMHLAYQPKLSLKTGEVVGVEALLRWQNAELGTVPPDQFVPLAEDSGLIHEIGDWVLETAIGQARRWQLAGRRLPVAVNLSARQFQREGLVARVKQLLEKYTLDAALLCVELTETCFLHSAEETAQALHELRECGVKVSIDDFGTGYSSLSYIRTMSLDQLKIDRSFVNNINEAERDRQLVSAMIAMSQALGLNVVAEGVETREQLDMLRQLGCDEVQGYLICRPKPAEELDKVLSELAGTHWIDAGEGQ</sequence>
<dbReference type="CDD" id="cd00130">
    <property type="entry name" value="PAS"/>
    <property type="match status" value="1"/>
</dbReference>
<organism evidence="9 10">
    <name type="scientific">Marinobacterium mangrovicola</name>
    <dbReference type="NCBI Taxonomy" id="1476959"/>
    <lineage>
        <taxon>Bacteria</taxon>
        <taxon>Pseudomonadati</taxon>
        <taxon>Pseudomonadota</taxon>
        <taxon>Gammaproteobacteria</taxon>
        <taxon>Oceanospirillales</taxon>
        <taxon>Oceanospirillaceae</taxon>
        <taxon>Marinobacterium</taxon>
    </lineage>
</organism>
<feature type="domain" description="PAC" evidence="5">
    <location>
        <begin position="366"/>
        <end position="420"/>
    </location>
</feature>
<dbReference type="NCBIfam" id="TIGR00229">
    <property type="entry name" value="sensory_box"/>
    <property type="match status" value="1"/>
</dbReference>
<dbReference type="Gene3D" id="3.20.20.450">
    <property type="entry name" value="EAL domain"/>
    <property type="match status" value="1"/>
</dbReference>
<dbReference type="SMART" id="SM00091">
    <property type="entry name" value="PAS"/>
    <property type="match status" value="1"/>
</dbReference>
<dbReference type="InterPro" id="IPR000700">
    <property type="entry name" value="PAS-assoc_C"/>
</dbReference>